<dbReference type="EMBL" id="LVVM01004885">
    <property type="protein sequence ID" value="OJA11893.1"/>
    <property type="molecule type" value="Genomic_DNA"/>
</dbReference>
<organism evidence="1 2">
    <name type="scientific">Rhizopogon vesiculosus</name>
    <dbReference type="NCBI Taxonomy" id="180088"/>
    <lineage>
        <taxon>Eukaryota</taxon>
        <taxon>Fungi</taxon>
        <taxon>Dikarya</taxon>
        <taxon>Basidiomycota</taxon>
        <taxon>Agaricomycotina</taxon>
        <taxon>Agaricomycetes</taxon>
        <taxon>Agaricomycetidae</taxon>
        <taxon>Boletales</taxon>
        <taxon>Suillineae</taxon>
        <taxon>Rhizopogonaceae</taxon>
        <taxon>Rhizopogon</taxon>
    </lineage>
</organism>
<evidence type="ECO:0000313" key="1">
    <source>
        <dbReference type="EMBL" id="OJA11893.1"/>
    </source>
</evidence>
<evidence type="ECO:0000313" key="2">
    <source>
        <dbReference type="Proteomes" id="UP000183567"/>
    </source>
</evidence>
<dbReference type="Proteomes" id="UP000183567">
    <property type="component" value="Unassembled WGS sequence"/>
</dbReference>
<keyword evidence="2" id="KW-1185">Reference proteome</keyword>
<dbReference type="AlphaFoldDB" id="A0A1J8PSN0"/>
<reference evidence="1 2" key="1">
    <citation type="submission" date="2016-03" db="EMBL/GenBank/DDBJ databases">
        <title>Comparative genomics of the ectomycorrhizal sister species Rhizopogon vinicolor and Rhizopogon vesiculosus (Basidiomycota: Boletales) reveals a divergence of the mating type B locus.</title>
        <authorList>
            <person name="Mujic A.B."/>
            <person name="Kuo A."/>
            <person name="Tritt A."/>
            <person name="Lipzen A."/>
            <person name="Chen C."/>
            <person name="Johnson J."/>
            <person name="Sharma A."/>
            <person name="Barry K."/>
            <person name="Grigoriev I.V."/>
            <person name="Spatafora J.W."/>
        </authorList>
    </citation>
    <scope>NUCLEOTIDE SEQUENCE [LARGE SCALE GENOMIC DNA]</scope>
    <source>
        <strain evidence="1 2">AM-OR11-056</strain>
    </source>
</reference>
<protein>
    <submittedName>
        <fullName evidence="1">Uncharacterized protein</fullName>
    </submittedName>
</protein>
<proteinExistence type="predicted"/>
<comment type="caution">
    <text evidence="1">The sequence shown here is derived from an EMBL/GenBank/DDBJ whole genome shotgun (WGS) entry which is preliminary data.</text>
</comment>
<gene>
    <name evidence="1" type="ORF">AZE42_08953</name>
</gene>
<accession>A0A1J8PSN0</accession>
<name>A0A1J8PSN0_9AGAM</name>
<sequence length="171" mass="19168">MTILTRSLNCLDEFLASYPSGVGMGEEDAYFSRLDFQAIPDEHADPSLSQKPTPQRIQPALGQFLEQEYGPLLQESVVVNNTSLRQRSPGMVRYICILPQTLTTCDDKTYSLVPPGMLTIRSTRLRLTHAVRCRLFTNNRVLGLRSPARRKCDVPGLDVQRPSGRMDALAM</sequence>